<protein>
    <recommendedName>
        <fullName evidence="4">2-methylcitrate dehydratase</fullName>
    </recommendedName>
</protein>
<evidence type="ECO:0000313" key="2">
    <source>
        <dbReference type="EMBL" id="MBJ6360841.1"/>
    </source>
</evidence>
<accession>A0A934IX03</accession>
<evidence type="ECO:0000313" key="3">
    <source>
        <dbReference type="Proteomes" id="UP000640274"/>
    </source>
</evidence>
<evidence type="ECO:0000256" key="1">
    <source>
        <dbReference type="SAM" id="MobiDB-lite"/>
    </source>
</evidence>
<proteinExistence type="predicted"/>
<dbReference type="RefSeq" id="WP_199018391.1">
    <property type="nucleotide sequence ID" value="NZ_JAELUP010000014.1"/>
</dbReference>
<keyword evidence="3" id="KW-1185">Reference proteome</keyword>
<feature type="compositionally biased region" description="Acidic residues" evidence="1">
    <location>
        <begin position="192"/>
        <end position="213"/>
    </location>
</feature>
<dbReference type="Proteomes" id="UP000640274">
    <property type="component" value="Unassembled WGS sequence"/>
</dbReference>
<name>A0A934IX03_9BACL</name>
<organism evidence="2 3">
    <name type="scientific">Paenibacillus roseus</name>
    <dbReference type="NCBI Taxonomy" id="2798579"/>
    <lineage>
        <taxon>Bacteria</taxon>
        <taxon>Bacillati</taxon>
        <taxon>Bacillota</taxon>
        <taxon>Bacilli</taxon>
        <taxon>Bacillales</taxon>
        <taxon>Paenibacillaceae</taxon>
        <taxon>Paenibacillus</taxon>
    </lineage>
</organism>
<gene>
    <name evidence="2" type="ORF">JFN88_05860</name>
</gene>
<reference evidence="2" key="1">
    <citation type="submission" date="2020-12" db="EMBL/GenBank/DDBJ databases">
        <authorList>
            <person name="Huq M.A."/>
        </authorList>
    </citation>
    <scope>NUCLEOTIDE SEQUENCE</scope>
    <source>
        <strain evidence="2">MAHUQ-46</strain>
    </source>
</reference>
<comment type="caution">
    <text evidence="2">The sequence shown here is derived from an EMBL/GenBank/DDBJ whole genome shotgun (WGS) entry which is preliminary data.</text>
</comment>
<feature type="region of interest" description="Disordered" evidence="1">
    <location>
        <begin position="184"/>
        <end position="244"/>
    </location>
</feature>
<feature type="compositionally biased region" description="Acidic residues" evidence="1">
    <location>
        <begin position="221"/>
        <end position="237"/>
    </location>
</feature>
<dbReference type="EMBL" id="JAELUP010000014">
    <property type="protein sequence ID" value="MBJ6360841.1"/>
    <property type="molecule type" value="Genomic_DNA"/>
</dbReference>
<evidence type="ECO:0008006" key="4">
    <source>
        <dbReference type="Google" id="ProtNLM"/>
    </source>
</evidence>
<dbReference type="AlphaFoldDB" id="A0A934IX03"/>
<sequence>MSHTEFKALLKKINLKPKGVQEIVLEISDGALAGKIDVLSALIDGRVAIAVDSEIVRYNVQINARTEQPMKSYKVDERGVVSEVKPQGVQVEMDLDIPMAKDQIKDVPEEISREVVDEFILSGLAPRPEGLWYPIQEWIERLAEGETYLRLANEAKISSGKIVDIIDEYRQSVAPLAAKWDEWRQNGKPVSEDDEDVDSEDRDDQDEEDDTDSDTLPSDSDSPEEQQPDEMDMEDDGASTSGSIDTVDDWEQELKGESADSAGGQPDEAEDLDTYILRERPVFEDIPYDFPALLQRRKGGETWMIIAGSLGISSGKLSTAWRQYKQRVADSIGGVA</sequence>